<name>A0ACC2ZX53_9EURO</name>
<evidence type="ECO:0000313" key="1">
    <source>
        <dbReference type="EMBL" id="KAJ9652304.1"/>
    </source>
</evidence>
<reference evidence="1" key="1">
    <citation type="submission" date="2022-10" db="EMBL/GenBank/DDBJ databases">
        <title>Culturing micro-colonial fungi from biological soil crusts in the Mojave desert and describing Neophaeococcomyces mojavensis, and introducing the new genera and species Taxawa tesnikishii.</title>
        <authorList>
            <person name="Kurbessoian T."/>
            <person name="Stajich J.E."/>
        </authorList>
    </citation>
    <scope>NUCLEOTIDE SEQUENCE</scope>
    <source>
        <strain evidence="1">JES_112</strain>
    </source>
</reference>
<keyword evidence="2" id="KW-1185">Reference proteome</keyword>
<sequence>MAHSGRQARYDEMQYQPGPQRYGRQNDYDARHYQSPETAYSKQNGGGYARYQNEEAYANNQQYSQPYDPAWEQYQDQGQYAQDTNGYGTPHDPYQQQQQHHQAAPRRRQHDEQYRTNGRDVAQHGDVRPQGARRSSPQSRPGTSASDRRRKKERIIDPAENSPKAMAWDNPFGAFPGTKKDVGEKKKKRTEETNSNSRAGTPSGAQQSQPTSSPRRPTTADPSASKTKTKTSFDEHRPNTSHSRLPKSPPDSNVSYNTQTGFVDDMPLRKRPRGQVPPGTWSQPDQYSLPHDNNSKPSLPMQPTSHRSATRPLPERQPLPQYTHNDHQQVNVQKFKQGQQQSLRNEGNANGYPYDTTTNKDQAKWQNVPNPYLDNSNPGYASSGQDQEDRQYSKVRKQAQMAPSKSHGALAYRGVELTNPTAASENPAMPNFAAMAPGATENIEKEVTLQAIPAYRKPTYGDVSSKPSLLRSQTTGNLEQYHTKANVQTPVNEFDFGLLKSGPLPDNAPRRTETDSDYGIHDEHQQPLYQDSRQQHFSQQQHPSRSESRLDAKGPPPSNGFSHPYNQPPSSRQQNQQTQFGQRVPVGQARQDHRPRDRNYAPRQEYGFDDQGYPQSHSSNHGAYQQGYGYGQDVMQQVYEQEPRPLQRTRTAPIDNYSYDHDQYNHGYHQQPIMGEAGYAPEHSQYPLSQQTPHAQPWQYASDQAFHQNGHPVPARPRTANSARMPVRQYPEEPLPPSQPPASGFPTSDRTHPVPIRPGLMAPPPVTTPVPMPMPMPIQQVSPPRNVQQGPEPRGSPAVTIEELNELREALRNRPNDDQLGLKFVKRLVEAAKTLANEGGMADAKQTARNRERYINDAYKVVKKLVAAGSPDAMFYLADCYGQGRLGLQVDAKEAFGLYTSAAKIGHAQSAYRVAVCCELGNQEGGGTRRDHVKAVQFYKRAATLGDPPAMYKMGMVLLKGLLGQQPNPREGISWLKRAAERADEDNPHALHELGLLYESAKSTDVLIRDEAYALQLFNQAARLGYKYSQHRLGSAYEYGTLGCAIDPRQSIHWYTEAAKQHEHQSEFALSGWYLTGSPPLLEQSDTEAYLWARKAATSGLGKAEYAMGYYTEVGIGVTPDVEEAKKWYFRAAAQGDMRARERLEELKRGAARRKRDRVSRSDVGRKNEGECAVM</sequence>
<organism evidence="1 2">
    <name type="scientific">Neophaeococcomyces mojaviensis</name>
    <dbReference type="NCBI Taxonomy" id="3383035"/>
    <lineage>
        <taxon>Eukaryota</taxon>
        <taxon>Fungi</taxon>
        <taxon>Dikarya</taxon>
        <taxon>Ascomycota</taxon>
        <taxon>Pezizomycotina</taxon>
        <taxon>Eurotiomycetes</taxon>
        <taxon>Chaetothyriomycetidae</taxon>
        <taxon>Chaetothyriales</taxon>
        <taxon>Chaetothyriales incertae sedis</taxon>
        <taxon>Neophaeococcomyces</taxon>
    </lineage>
</organism>
<proteinExistence type="predicted"/>
<gene>
    <name evidence="1" type="ORF">H2198_008438</name>
</gene>
<dbReference type="Proteomes" id="UP001172386">
    <property type="component" value="Unassembled WGS sequence"/>
</dbReference>
<evidence type="ECO:0000313" key="2">
    <source>
        <dbReference type="Proteomes" id="UP001172386"/>
    </source>
</evidence>
<accession>A0ACC2ZX53</accession>
<protein>
    <submittedName>
        <fullName evidence="1">Uncharacterized protein</fullName>
    </submittedName>
</protein>
<comment type="caution">
    <text evidence="1">The sequence shown here is derived from an EMBL/GenBank/DDBJ whole genome shotgun (WGS) entry which is preliminary data.</text>
</comment>
<dbReference type="EMBL" id="JAPDRQ010000205">
    <property type="protein sequence ID" value="KAJ9652304.1"/>
    <property type="molecule type" value="Genomic_DNA"/>
</dbReference>